<gene>
    <name evidence="1" type="ORF">BCY88_18840</name>
</gene>
<name>A0A3R7IC25_9BURK</name>
<evidence type="ECO:0000313" key="2">
    <source>
        <dbReference type="Proteomes" id="UP000283709"/>
    </source>
</evidence>
<dbReference type="Proteomes" id="UP000283709">
    <property type="component" value="Unassembled WGS sequence"/>
</dbReference>
<reference evidence="1 2" key="1">
    <citation type="submission" date="2016-07" db="EMBL/GenBank/DDBJ databases">
        <title>Genome analysis of Burkholderia fungorum ES3-20.</title>
        <authorList>
            <person name="Xu D."/>
            <person name="Yao R."/>
            <person name="Zheng S."/>
        </authorList>
    </citation>
    <scope>NUCLEOTIDE SEQUENCE [LARGE SCALE GENOMIC DNA]</scope>
    <source>
        <strain evidence="1 2">ES3-20</strain>
    </source>
</reference>
<dbReference type="AlphaFoldDB" id="A0A3R7IC25"/>
<organism evidence="1 2">
    <name type="scientific">Paraburkholderia fungorum</name>
    <dbReference type="NCBI Taxonomy" id="134537"/>
    <lineage>
        <taxon>Bacteria</taxon>
        <taxon>Pseudomonadati</taxon>
        <taxon>Pseudomonadota</taxon>
        <taxon>Betaproteobacteria</taxon>
        <taxon>Burkholderiales</taxon>
        <taxon>Burkholderiaceae</taxon>
        <taxon>Paraburkholderia</taxon>
    </lineage>
</organism>
<sequence>MYEELASVSDVPDLAVALVDYDDHANLGRHVLFHRACASHDPRIEAADVAQNATGAAMTRTWRRGGCWTGRLSVS</sequence>
<comment type="caution">
    <text evidence="1">The sequence shown here is derived from an EMBL/GenBank/DDBJ whole genome shotgun (WGS) entry which is preliminary data.</text>
</comment>
<evidence type="ECO:0000313" key="1">
    <source>
        <dbReference type="EMBL" id="RKF49167.1"/>
    </source>
</evidence>
<accession>A0A3R7IC25</accession>
<proteinExistence type="predicted"/>
<protein>
    <submittedName>
        <fullName evidence="1">Uncharacterized protein</fullName>
    </submittedName>
</protein>
<dbReference type="EMBL" id="MCAS01000005">
    <property type="protein sequence ID" value="RKF49167.1"/>
    <property type="molecule type" value="Genomic_DNA"/>
</dbReference>